<dbReference type="SMART" id="SM00235">
    <property type="entry name" value="ZnMc"/>
    <property type="match status" value="1"/>
</dbReference>
<dbReference type="Proteomes" id="UP000054396">
    <property type="component" value="Unassembled WGS sequence"/>
</dbReference>
<dbReference type="InterPro" id="IPR024079">
    <property type="entry name" value="MetalloPept_cat_dom_sf"/>
</dbReference>
<keyword evidence="4" id="KW-1185">Reference proteome</keyword>
<dbReference type="InterPro" id="IPR001506">
    <property type="entry name" value="Peptidase_M12A"/>
</dbReference>
<evidence type="ECO:0000313" key="4">
    <source>
        <dbReference type="Proteomes" id="UP000054396"/>
    </source>
</evidence>
<dbReference type="SUPFAM" id="SSF55486">
    <property type="entry name" value="Metalloproteases ('zincins'), catalytic domain"/>
    <property type="match status" value="1"/>
</dbReference>
<gene>
    <name evidence="3" type="ORF">AVJ23_18355</name>
</gene>
<dbReference type="EMBL" id="LPXO01000015">
    <property type="protein sequence ID" value="KUF09219.1"/>
    <property type="molecule type" value="Genomic_DNA"/>
</dbReference>
<dbReference type="AlphaFoldDB" id="A0A0W7WF14"/>
<protein>
    <recommendedName>
        <fullName evidence="2">Peptidase metallopeptidase domain-containing protein</fullName>
    </recommendedName>
</protein>
<dbReference type="InterPro" id="IPR006026">
    <property type="entry name" value="Peptidase_Metallo"/>
</dbReference>
<organism evidence="3 4">
    <name type="scientific">Pseudoponticoccus marisrubri</name>
    <dbReference type="NCBI Taxonomy" id="1685382"/>
    <lineage>
        <taxon>Bacteria</taxon>
        <taxon>Pseudomonadati</taxon>
        <taxon>Pseudomonadota</taxon>
        <taxon>Alphaproteobacteria</taxon>
        <taxon>Rhodobacterales</taxon>
        <taxon>Roseobacteraceae</taxon>
        <taxon>Pseudoponticoccus</taxon>
    </lineage>
</organism>
<dbReference type="GO" id="GO:0008270">
    <property type="term" value="F:zinc ion binding"/>
    <property type="evidence" value="ECO:0007669"/>
    <property type="project" value="InterPro"/>
</dbReference>
<comment type="caution">
    <text evidence="3">The sequence shown here is derived from an EMBL/GenBank/DDBJ whole genome shotgun (WGS) entry which is preliminary data.</text>
</comment>
<dbReference type="Pfam" id="PF01400">
    <property type="entry name" value="Astacin"/>
    <property type="match status" value="1"/>
</dbReference>
<dbReference type="OrthoDB" id="9783144at2"/>
<sequence length="399" mass="44982">MAHSQKSPRPSDYDRHLARRLDDIEEMIDTLSRRLDDPATPEPGGRAPGPDSAAPLGECALPAVPERSLPDTVSSARAELIRYSDRKWVNGTILHYYFFEEGPFAGDRANIRMVREAFDTWADVGIGLGFVETGDISEAEIRIGFQPGGSWSYVGRDVIDIPGQAERTMNIGWDLRRDPRGIDTAVHEIGHTLGFPHEHQNPFSGLVWDEDAVYRHFAGPPNNWDRARTYHNVLRKLAPRLVTGSDWDPDSIMHYGFAPGLILQPEPYHRTGLRPALGLSETDRAEVRRFYPPMTPEELIGLAPFRSVLVELEATEQANYLLVPEATRDHTIRAFGQVDLLMVLFRRDGDVTRYVAGGDDAGQEANTTLTVRLEQGQEYILRVRMFARYGSERAALMYW</sequence>
<proteinExistence type="predicted"/>
<dbReference type="GO" id="GO:0006508">
    <property type="term" value="P:proteolysis"/>
    <property type="evidence" value="ECO:0007669"/>
    <property type="project" value="InterPro"/>
</dbReference>
<evidence type="ECO:0000256" key="1">
    <source>
        <dbReference type="SAM" id="MobiDB-lite"/>
    </source>
</evidence>
<dbReference type="GO" id="GO:0004222">
    <property type="term" value="F:metalloendopeptidase activity"/>
    <property type="evidence" value="ECO:0007669"/>
    <property type="project" value="InterPro"/>
</dbReference>
<reference evidence="3 4" key="1">
    <citation type="submission" date="2015-12" db="EMBL/GenBank/DDBJ databases">
        <authorList>
            <person name="Shamseldin A."/>
            <person name="Moawad H."/>
            <person name="Abd El-Rahim W.M."/>
            <person name="Sadowsky M.J."/>
        </authorList>
    </citation>
    <scope>NUCLEOTIDE SEQUENCE [LARGE SCALE GENOMIC DNA]</scope>
    <source>
        <strain evidence="3 4">SJ5A-1</strain>
    </source>
</reference>
<feature type="domain" description="Peptidase metallopeptidase" evidence="2">
    <location>
        <begin position="84"/>
        <end position="233"/>
    </location>
</feature>
<accession>A0A0W7WF14</accession>
<dbReference type="Gene3D" id="3.40.390.10">
    <property type="entry name" value="Collagenase (Catalytic Domain)"/>
    <property type="match status" value="1"/>
</dbReference>
<feature type="region of interest" description="Disordered" evidence="1">
    <location>
        <begin position="29"/>
        <end position="58"/>
    </location>
</feature>
<dbReference type="STRING" id="1685382.AVJ23_18355"/>
<dbReference type="RefSeq" id="WP_058863686.1">
    <property type="nucleotide sequence ID" value="NZ_LPXO01000015.1"/>
</dbReference>
<evidence type="ECO:0000313" key="3">
    <source>
        <dbReference type="EMBL" id="KUF09219.1"/>
    </source>
</evidence>
<name>A0A0W7WF14_9RHOB</name>
<evidence type="ECO:0000259" key="2">
    <source>
        <dbReference type="SMART" id="SM00235"/>
    </source>
</evidence>